<gene>
    <name evidence="3" type="ORF">LPC04_20360</name>
</gene>
<keyword evidence="1" id="KW-1133">Transmembrane helix</keyword>
<evidence type="ECO:0000256" key="1">
    <source>
        <dbReference type="SAM" id="Phobius"/>
    </source>
</evidence>
<keyword evidence="2" id="KW-0732">Signal</keyword>
<proteinExistence type="predicted"/>
<feature type="chain" id="PRO_5040925095" evidence="2">
    <location>
        <begin position="22"/>
        <end position="148"/>
    </location>
</feature>
<dbReference type="EMBL" id="JAJLJH010000007">
    <property type="protein sequence ID" value="MCK9688064.1"/>
    <property type="molecule type" value="Genomic_DNA"/>
</dbReference>
<name>A0A9X1YKN9_9BURK</name>
<dbReference type="RefSeq" id="WP_275684110.1">
    <property type="nucleotide sequence ID" value="NZ_JAJLJH010000007.1"/>
</dbReference>
<protein>
    <submittedName>
        <fullName evidence="3">Uncharacterized protein</fullName>
    </submittedName>
</protein>
<dbReference type="AlphaFoldDB" id="A0A9X1YKN9"/>
<keyword evidence="1" id="KW-0812">Transmembrane</keyword>
<keyword evidence="4" id="KW-1185">Reference proteome</keyword>
<dbReference type="Proteomes" id="UP001139353">
    <property type="component" value="Unassembled WGS sequence"/>
</dbReference>
<feature type="transmembrane region" description="Helical" evidence="1">
    <location>
        <begin position="126"/>
        <end position="146"/>
    </location>
</feature>
<comment type="caution">
    <text evidence="3">The sequence shown here is derived from an EMBL/GenBank/DDBJ whole genome shotgun (WGS) entry which is preliminary data.</text>
</comment>
<reference evidence="3" key="1">
    <citation type="submission" date="2021-11" db="EMBL/GenBank/DDBJ databases">
        <title>BS-T2-15 a new species belonging to the Comamonadaceae family isolated from the soil of a French oak forest.</title>
        <authorList>
            <person name="Mieszkin S."/>
            <person name="Alain K."/>
        </authorList>
    </citation>
    <scope>NUCLEOTIDE SEQUENCE</scope>
    <source>
        <strain evidence="3">BS-T2-15</strain>
    </source>
</reference>
<sequence length="148" mass="15896">MKKLSATLALVSACLSSHAIADNAALVPLRWCKNVHGQLRQQVETCGPNATEVTDISAVDPNAKVAFDRVAKAYEAQARPIGAAASAASEHPSDKEILRKGWISIFKMLGFAFVVGLVGKLMQRSFLFWFFLGVIAHIVLVAAAVISF</sequence>
<feature type="signal peptide" evidence="2">
    <location>
        <begin position="1"/>
        <end position="21"/>
    </location>
</feature>
<keyword evidence="1" id="KW-0472">Membrane</keyword>
<evidence type="ECO:0000313" key="4">
    <source>
        <dbReference type="Proteomes" id="UP001139353"/>
    </source>
</evidence>
<evidence type="ECO:0000313" key="3">
    <source>
        <dbReference type="EMBL" id="MCK9688064.1"/>
    </source>
</evidence>
<accession>A0A9X1YKN9</accession>
<organism evidence="3 4">
    <name type="scientific">Scleromatobacter humisilvae</name>
    <dbReference type="NCBI Taxonomy" id="2897159"/>
    <lineage>
        <taxon>Bacteria</taxon>
        <taxon>Pseudomonadati</taxon>
        <taxon>Pseudomonadota</taxon>
        <taxon>Betaproteobacteria</taxon>
        <taxon>Burkholderiales</taxon>
        <taxon>Sphaerotilaceae</taxon>
        <taxon>Scleromatobacter</taxon>
    </lineage>
</organism>
<feature type="transmembrane region" description="Helical" evidence="1">
    <location>
        <begin position="101"/>
        <end position="119"/>
    </location>
</feature>
<evidence type="ECO:0000256" key="2">
    <source>
        <dbReference type="SAM" id="SignalP"/>
    </source>
</evidence>